<evidence type="ECO:0000313" key="2">
    <source>
        <dbReference type="Proteomes" id="UP000001542"/>
    </source>
</evidence>
<dbReference type="RefSeq" id="XP_001313455.1">
    <property type="nucleotide sequence ID" value="XM_001313454.1"/>
</dbReference>
<proteinExistence type="predicted"/>
<dbReference type="VEuPathDB" id="TrichDB:TVAGG3_0194140"/>
<reference evidence="1" key="2">
    <citation type="journal article" date="2007" name="Science">
        <title>Draft genome sequence of the sexually transmitted pathogen Trichomonas vaginalis.</title>
        <authorList>
            <person name="Carlton J.M."/>
            <person name="Hirt R.P."/>
            <person name="Silva J.C."/>
            <person name="Delcher A.L."/>
            <person name="Schatz M."/>
            <person name="Zhao Q."/>
            <person name="Wortman J.R."/>
            <person name="Bidwell S.L."/>
            <person name="Alsmark U.C.M."/>
            <person name="Besteiro S."/>
            <person name="Sicheritz-Ponten T."/>
            <person name="Noel C.J."/>
            <person name="Dacks J.B."/>
            <person name="Foster P.G."/>
            <person name="Simillion C."/>
            <person name="Van de Peer Y."/>
            <person name="Miranda-Saavedra D."/>
            <person name="Barton G.J."/>
            <person name="Westrop G.D."/>
            <person name="Mueller S."/>
            <person name="Dessi D."/>
            <person name="Fiori P.L."/>
            <person name="Ren Q."/>
            <person name="Paulsen I."/>
            <person name="Zhang H."/>
            <person name="Bastida-Corcuera F.D."/>
            <person name="Simoes-Barbosa A."/>
            <person name="Brown M.T."/>
            <person name="Hayes R.D."/>
            <person name="Mukherjee M."/>
            <person name="Okumura C.Y."/>
            <person name="Schneider R."/>
            <person name="Smith A.J."/>
            <person name="Vanacova S."/>
            <person name="Villalvazo M."/>
            <person name="Haas B.J."/>
            <person name="Pertea M."/>
            <person name="Feldblyum T.V."/>
            <person name="Utterback T.R."/>
            <person name="Shu C.L."/>
            <person name="Osoegawa K."/>
            <person name="de Jong P.J."/>
            <person name="Hrdy I."/>
            <person name="Horvathova L."/>
            <person name="Zubacova Z."/>
            <person name="Dolezal P."/>
            <person name="Malik S.B."/>
            <person name="Logsdon J.M. Jr."/>
            <person name="Henze K."/>
            <person name="Gupta A."/>
            <person name="Wang C.C."/>
            <person name="Dunne R.L."/>
            <person name="Upcroft J.A."/>
            <person name="Upcroft P."/>
            <person name="White O."/>
            <person name="Salzberg S.L."/>
            <person name="Tang P."/>
            <person name="Chiu C.-H."/>
            <person name="Lee Y.-S."/>
            <person name="Embley T.M."/>
            <person name="Coombs G.H."/>
            <person name="Mottram J.C."/>
            <person name="Tachezy J."/>
            <person name="Fraser-Liggett C.M."/>
            <person name="Johnson P.J."/>
        </authorList>
    </citation>
    <scope>NUCLEOTIDE SEQUENCE [LARGE SCALE GENOMIC DNA]</scope>
    <source>
        <strain evidence="1">G3</strain>
    </source>
</reference>
<dbReference type="SUPFAM" id="SSF48403">
    <property type="entry name" value="Ankyrin repeat"/>
    <property type="match status" value="1"/>
</dbReference>
<dbReference type="KEGG" id="tva:4758347"/>
<accession>A2F3K3</accession>
<dbReference type="Proteomes" id="UP000001542">
    <property type="component" value="Unassembled WGS sequence"/>
</dbReference>
<sequence>MFDSPKFEVDLKSLIKEGDLDTIKYIPDLTYHISTPTEDGINFFHFACLKGQYKIAKYFKHINKYIHQITDKYGNNAAFYAALSNSHGGKKILNLFLKKYSNEYILHENNYGLTLVHISFHRNLFKTIRFLRSKGLATLTFDKNNPIHQKISIDIANNYFDLANKLILQQKYNDFHDLEHLIYLKTDVIQNEVHYNLINQIVPKIKDKINSIVEIVNNYEKQKSEINKNSKNVQLKCIDPIIEHLNQCHEDIKRIFDLEAINKIFEEPMKELTKKDFDDFKETIDEYKQKIEDMLVYFKDQKAEIISHEQK</sequence>
<dbReference type="Gene3D" id="1.25.40.20">
    <property type="entry name" value="Ankyrin repeat-containing domain"/>
    <property type="match status" value="1"/>
</dbReference>
<protein>
    <submittedName>
        <fullName evidence="1">Uncharacterized protein</fullName>
    </submittedName>
</protein>
<dbReference type="STRING" id="5722.A2F3K3"/>
<evidence type="ECO:0000313" key="1">
    <source>
        <dbReference type="EMBL" id="EAY00526.1"/>
    </source>
</evidence>
<dbReference type="InParanoid" id="A2F3K3"/>
<dbReference type="InterPro" id="IPR036770">
    <property type="entry name" value="Ankyrin_rpt-contain_sf"/>
</dbReference>
<dbReference type="AlphaFoldDB" id="A2F3K3"/>
<name>A2F3K3_TRIV3</name>
<organism evidence="1 2">
    <name type="scientific">Trichomonas vaginalis (strain ATCC PRA-98 / G3)</name>
    <dbReference type="NCBI Taxonomy" id="412133"/>
    <lineage>
        <taxon>Eukaryota</taxon>
        <taxon>Metamonada</taxon>
        <taxon>Parabasalia</taxon>
        <taxon>Trichomonadida</taxon>
        <taxon>Trichomonadidae</taxon>
        <taxon>Trichomonas</taxon>
    </lineage>
</organism>
<dbReference type="VEuPathDB" id="TrichDB:TVAG_350220"/>
<reference evidence="1" key="1">
    <citation type="submission" date="2006-10" db="EMBL/GenBank/DDBJ databases">
        <authorList>
            <person name="Amadeo P."/>
            <person name="Zhao Q."/>
            <person name="Wortman J."/>
            <person name="Fraser-Liggett C."/>
            <person name="Carlton J."/>
        </authorList>
    </citation>
    <scope>NUCLEOTIDE SEQUENCE</scope>
    <source>
        <strain evidence="1">G3</strain>
    </source>
</reference>
<dbReference type="EMBL" id="DS113598">
    <property type="protein sequence ID" value="EAY00526.1"/>
    <property type="molecule type" value="Genomic_DNA"/>
</dbReference>
<dbReference type="SMR" id="A2F3K3"/>
<keyword evidence="2" id="KW-1185">Reference proteome</keyword>
<gene>
    <name evidence="1" type="ORF">TVAG_350220</name>
</gene>